<dbReference type="RefSeq" id="WP_354694331.1">
    <property type="nucleotide sequence ID" value="NZ_JAZHOG010000003.1"/>
</dbReference>
<evidence type="ECO:0000256" key="6">
    <source>
        <dbReference type="SAM" id="Phobius"/>
    </source>
</evidence>
<feature type="transmembrane region" description="Helical" evidence="6">
    <location>
        <begin position="300"/>
        <end position="323"/>
    </location>
</feature>
<evidence type="ECO:0000256" key="4">
    <source>
        <dbReference type="ARBA" id="ARBA00022989"/>
    </source>
</evidence>
<evidence type="ECO:0000256" key="1">
    <source>
        <dbReference type="ARBA" id="ARBA00004651"/>
    </source>
</evidence>
<dbReference type="SUPFAM" id="SSF103473">
    <property type="entry name" value="MFS general substrate transporter"/>
    <property type="match status" value="1"/>
</dbReference>
<sequence length="388" mass="40716">MIDIETRPNASDSPDTVSAVASLIAVGVLGVASFLVLPSIILAVQKTFSFSEAQLGQVATAQLIGLALGSVAVVWLTKRLHWRAVARWGLLVLLGADVVSTLVSGFPEFLGARFASGFAGGICVSLASYGLGQTARKDRNFSLFLGSQVAFAIAANSGFPAIVERLGVLGVFGALVVLETVVLLALTSRVPARRWIAQAEGAGNTRWNWLASSFVLLGIVLFMTAIGAFWTYVAPISMEAGYSAQQTGTAISIGLMSALAGSWAASFLQDRMGRLLPIAAATVLQTAALVILFVNAGYVGFVAGAVLFCFGWYFCLPYQFALLASVDQDGKPMMLLNAFAGLGSAIGPAIAAVLVQTGFTGVYVLCFTCLLLSHFSHGSVIIMQWKRA</sequence>
<dbReference type="GO" id="GO:0022857">
    <property type="term" value="F:transmembrane transporter activity"/>
    <property type="evidence" value="ECO:0007669"/>
    <property type="project" value="InterPro"/>
</dbReference>
<dbReference type="AlphaFoldDB" id="A0AAW9RHN5"/>
<evidence type="ECO:0000313" key="9">
    <source>
        <dbReference type="Proteomes" id="UP001359886"/>
    </source>
</evidence>
<keyword evidence="4 6" id="KW-1133">Transmembrane helix</keyword>
<evidence type="ECO:0000259" key="7">
    <source>
        <dbReference type="PROSITE" id="PS50850"/>
    </source>
</evidence>
<accession>A0AAW9RHN5</accession>
<keyword evidence="5 6" id="KW-0472">Membrane</keyword>
<feature type="transmembrane region" description="Helical" evidence="6">
    <location>
        <begin position="20"/>
        <end position="43"/>
    </location>
</feature>
<evidence type="ECO:0000313" key="8">
    <source>
        <dbReference type="EMBL" id="MEJ8567011.1"/>
    </source>
</evidence>
<dbReference type="Pfam" id="PF07690">
    <property type="entry name" value="MFS_1"/>
    <property type="match status" value="1"/>
</dbReference>
<dbReference type="EMBL" id="JAZHOG010000003">
    <property type="protein sequence ID" value="MEJ8567011.1"/>
    <property type="molecule type" value="Genomic_DNA"/>
</dbReference>
<evidence type="ECO:0000256" key="3">
    <source>
        <dbReference type="ARBA" id="ARBA00022692"/>
    </source>
</evidence>
<feature type="transmembrane region" description="Helical" evidence="6">
    <location>
        <begin position="250"/>
        <end position="268"/>
    </location>
</feature>
<dbReference type="Proteomes" id="UP001359886">
    <property type="component" value="Unassembled WGS sequence"/>
</dbReference>
<keyword evidence="9" id="KW-1185">Reference proteome</keyword>
<feature type="transmembrane region" description="Helical" evidence="6">
    <location>
        <begin position="168"/>
        <end position="186"/>
    </location>
</feature>
<protein>
    <submittedName>
        <fullName evidence="8">MFS transporter</fullName>
    </submittedName>
</protein>
<dbReference type="PROSITE" id="PS50850">
    <property type="entry name" value="MFS"/>
    <property type="match status" value="1"/>
</dbReference>
<dbReference type="InterPro" id="IPR050189">
    <property type="entry name" value="MFS_Efflux_Transporters"/>
</dbReference>
<comment type="subcellular location">
    <subcellularLocation>
        <location evidence="1">Cell membrane</location>
        <topology evidence="1">Multi-pass membrane protein</topology>
    </subcellularLocation>
</comment>
<keyword evidence="2" id="KW-1003">Cell membrane</keyword>
<dbReference type="Gene3D" id="1.20.1250.20">
    <property type="entry name" value="MFS general substrate transporter like domains"/>
    <property type="match status" value="1"/>
</dbReference>
<dbReference type="InterPro" id="IPR011701">
    <property type="entry name" value="MFS"/>
</dbReference>
<name>A0AAW9RHN5_9GAMM</name>
<feature type="transmembrane region" description="Helical" evidence="6">
    <location>
        <begin position="88"/>
        <end position="106"/>
    </location>
</feature>
<feature type="transmembrane region" description="Helical" evidence="6">
    <location>
        <begin position="143"/>
        <end position="162"/>
    </location>
</feature>
<evidence type="ECO:0000256" key="2">
    <source>
        <dbReference type="ARBA" id="ARBA00022475"/>
    </source>
</evidence>
<dbReference type="GO" id="GO:0005886">
    <property type="term" value="C:plasma membrane"/>
    <property type="evidence" value="ECO:0007669"/>
    <property type="project" value="UniProtKB-SubCell"/>
</dbReference>
<dbReference type="PANTHER" id="PTHR43124">
    <property type="entry name" value="PURINE EFFLUX PUMP PBUE"/>
    <property type="match status" value="1"/>
</dbReference>
<feature type="domain" description="Major facilitator superfamily (MFS) profile" evidence="7">
    <location>
        <begin position="19"/>
        <end position="388"/>
    </location>
</feature>
<dbReference type="InterPro" id="IPR036259">
    <property type="entry name" value="MFS_trans_sf"/>
</dbReference>
<feature type="transmembrane region" description="Helical" evidence="6">
    <location>
        <begin position="361"/>
        <end position="383"/>
    </location>
</feature>
<comment type="caution">
    <text evidence="8">The sequence shown here is derived from an EMBL/GenBank/DDBJ whole genome shotgun (WGS) entry which is preliminary data.</text>
</comment>
<keyword evidence="3 6" id="KW-0812">Transmembrane</keyword>
<gene>
    <name evidence="8" type="ORF">V3330_05190</name>
</gene>
<feature type="transmembrane region" description="Helical" evidence="6">
    <location>
        <begin position="335"/>
        <end position="355"/>
    </location>
</feature>
<feature type="transmembrane region" description="Helical" evidence="6">
    <location>
        <begin position="112"/>
        <end position="131"/>
    </location>
</feature>
<evidence type="ECO:0000256" key="5">
    <source>
        <dbReference type="ARBA" id="ARBA00023136"/>
    </source>
</evidence>
<dbReference type="InterPro" id="IPR020846">
    <property type="entry name" value="MFS_dom"/>
</dbReference>
<proteinExistence type="predicted"/>
<feature type="transmembrane region" description="Helical" evidence="6">
    <location>
        <begin position="275"/>
        <end position="294"/>
    </location>
</feature>
<organism evidence="8 9">
    <name type="scientific">Elongatibacter sediminis</name>
    <dbReference type="NCBI Taxonomy" id="3119006"/>
    <lineage>
        <taxon>Bacteria</taxon>
        <taxon>Pseudomonadati</taxon>
        <taxon>Pseudomonadota</taxon>
        <taxon>Gammaproteobacteria</taxon>
        <taxon>Chromatiales</taxon>
        <taxon>Wenzhouxiangellaceae</taxon>
        <taxon>Elongatibacter</taxon>
    </lineage>
</organism>
<dbReference type="PANTHER" id="PTHR43124:SF10">
    <property type="entry name" value="PURINE EFFLUX PUMP PBUE"/>
    <property type="match status" value="1"/>
</dbReference>
<feature type="transmembrane region" description="Helical" evidence="6">
    <location>
        <begin position="207"/>
        <end position="230"/>
    </location>
</feature>
<feature type="transmembrane region" description="Helical" evidence="6">
    <location>
        <begin position="55"/>
        <end position="76"/>
    </location>
</feature>
<reference evidence="8 9" key="1">
    <citation type="submission" date="2024-02" db="EMBL/GenBank/DDBJ databases">
        <title>A novel Wenzhouxiangellaceae bacterium, isolated from coastal sediments.</title>
        <authorList>
            <person name="Du Z.-J."/>
            <person name="Ye Y.-Q."/>
            <person name="Zhang X.-Y."/>
        </authorList>
    </citation>
    <scope>NUCLEOTIDE SEQUENCE [LARGE SCALE GENOMIC DNA]</scope>
    <source>
        <strain evidence="8 9">CH-27</strain>
    </source>
</reference>